<evidence type="ECO:0000256" key="1">
    <source>
        <dbReference type="ARBA" id="ARBA00022448"/>
    </source>
</evidence>
<dbReference type="InterPro" id="IPR002324">
    <property type="entry name" value="Cyt_c_ID"/>
</dbReference>
<dbReference type="AlphaFoldDB" id="A0A840U2Q0"/>
<dbReference type="InterPro" id="IPR036909">
    <property type="entry name" value="Cyt_c-like_dom_sf"/>
</dbReference>
<keyword evidence="2 6" id="KW-0349">Heme</keyword>
<dbReference type="GO" id="GO:0020037">
    <property type="term" value="F:heme binding"/>
    <property type="evidence" value="ECO:0007669"/>
    <property type="project" value="InterPro"/>
</dbReference>
<accession>A0A840U2Q0</accession>
<dbReference type="Gene3D" id="1.10.760.10">
    <property type="entry name" value="Cytochrome c-like domain"/>
    <property type="match status" value="1"/>
</dbReference>
<reference evidence="8 9" key="1">
    <citation type="submission" date="2020-08" db="EMBL/GenBank/DDBJ databases">
        <title>Genomic Encyclopedia of Type Strains, Phase IV (KMG-IV): sequencing the most valuable type-strain genomes for metagenomic binning, comparative biology and taxonomic classification.</title>
        <authorList>
            <person name="Goeker M."/>
        </authorList>
    </citation>
    <scope>NUCLEOTIDE SEQUENCE [LARGE SCALE GENOMIC DNA]</scope>
    <source>
        <strain evidence="8 9">DSM 105074</strain>
    </source>
</reference>
<feature type="binding site" description="covalent" evidence="6">
    <location>
        <position position="240"/>
    </location>
    <ligand>
        <name>heme c</name>
        <dbReference type="ChEBI" id="CHEBI:61717"/>
    </ligand>
</feature>
<dbReference type="GO" id="GO:0009055">
    <property type="term" value="F:electron transfer activity"/>
    <property type="evidence" value="ECO:0007669"/>
    <property type="project" value="InterPro"/>
</dbReference>
<keyword evidence="3 6" id="KW-0479">Metal-binding</keyword>
<keyword evidence="1" id="KW-0813">Transport</keyword>
<dbReference type="PANTHER" id="PTHR33546:SF1">
    <property type="entry name" value="LARGE, MULTIFUNCTIONAL SECRETED PROTEIN"/>
    <property type="match status" value="1"/>
</dbReference>
<dbReference type="EMBL" id="JACHGF010000009">
    <property type="protein sequence ID" value="MBB5286400.1"/>
    <property type="molecule type" value="Genomic_DNA"/>
</dbReference>
<evidence type="ECO:0000313" key="8">
    <source>
        <dbReference type="EMBL" id="MBB5286400.1"/>
    </source>
</evidence>
<dbReference type="RefSeq" id="WP_184177487.1">
    <property type="nucleotide sequence ID" value="NZ_JACHGF010000009.1"/>
</dbReference>
<dbReference type="PRINTS" id="PR00606">
    <property type="entry name" value="CYTCHROMECID"/>
</dbReference>
<keyword evidence="5 6" id="KW-0408">Iron</keyword>
<evidence type="ECO:0000256" key="6">
    <source>
        <dbReference type="PIRSR" id="PIRSR602324-1"/>
    </source>
</evidence>
<dbReference type="Proteomes" id="UP000557307">
    <property type="component" value="Unassembled WGS sequence"/>
</dbReference>
<keyword evidence="9" id="KW-1185">Reference proteome</keyword>
<protein>
    <submittedName>
        <fullName evidence="8">Cytochrome c</fullName>
    </submittedName>
</protein>
<feature type="domain" description="Cytochrome c" evidence="7">
    <location>
        <begin position="222"/>
        <end position="307"/>
    </location>
</feature>
<evidence type="ECO:0000313" key="9">
    <source>
        <dbReference type="Proteomes" id="UP000557307"/>
    </source>
</evidence>
<evidence type="ECO:0000256" key="4">
    <source>
        <dbReference type="ARBA" id="ARBA00022982"/>
    </source>
</evidence>
<dbReference type="PANTHER" id="PTHR33546">
    <property type="entry name" value="LARGE, MULTIFUNCTIONAL SECRETED PROTEIN-RELATED"/>
    <property type="match status" value="1"/>
</dbReference>
<organism evidence="8 9">
    <name type="scientific">Rhabdobacter roseus</name>
    <dbReference type="NCBI Taxonomy" id="1655419"/>
    <lineage>
        <taxon>Bacteria</taxon>
        <taxon>Pseudomonadati</taxon>
        <taxon>Bacteroidota</taxon>
        <taxon>Cytophagia</taxon>
        <taxon>Cytophagales</taxon>
        <taxon>Cytophagaceae</taxon>
        <taxon>Rhabdobacter</taxon>
    </lineage>
</organism>
<proteinExistence type="predicted"/>
<dbReference type="SUPFAM" id="SSF46626">
    <property type="entry name" value="Cytochrome c"/>
    <property type="match status" value="1"/>
</dbReference>
<feature type="binding site" description="covalent" evidence="6">
    <location>
        <position position="236"/>
    </location>
    <ligand>
        <name>heme c</name>
        <dbReference type="ChEBI" id="CHEBI:61717"/>
    </ligand>
</feature>
<gene>
    <name evidence="8" type="ORF">HNQ92_004560</name>
</gene>
<evidence type="ECO:0000256" key="3">
    <source>
        <dbReference type="ARBA" id="ARBA00022723"/>
    </source>
</evidence>
<dbReference type="InterPro" id="IPR011042">
    <property type="entry name" value="6-blade_b-propeller_TolB-like"/>
</dbReference>
<dbReference type="Gene3D" id="2.120.10.30">
    <property type="entry name" value="TolB, C-terminal domain"/>
    <property type="match status" value="1"/>
</dbReference>
<evidence type="ECO:0000256" key="5">
    <source>
        <dbReference type="ARBA" id="ARBA00023004"/>
    </source>
</evidence>
<dbReference type="GO" id="GO:0005506">
    <property type="term" value="F:iron ion binding"/>
    <property type="evidence" value="ECO:0007669"/>
    <property type="project" value="InterPro"/>
</dbReference>
<sequence>MNPRLRPLLGLLLVGLSLMATIRYRPDRIERPREVWAFRSVLDLRPRMLTLALDSACYVAYDLQHCRLYKVWKGGVALEGTVYNSKKEIQPSSWGAAYFTDSLQTYQWTAERNGQNVFSKIIHKGYFFKNNQIYLQYALVLSSGDTLYVEERPEFVQDKKGRPGLARPGLERLFKTSQVPAGVQVSLKTPGVTIALLSNQSTRHVTYYAPLPAQYPPVARKVYAHQGQYLMENSDCLTCHELDQQAVGPSFQQVALRYANDKKAPRYLAGKIRAGGTGAWGNGLMNPHPQFSDAELSTLVDYIFTLKPKEKKAEKKEENTLKRPPRPVKPGYGAALTSVHPSFTLSTLHRPDFLPKVGSMAFRPDGRLLVATWDPDGSLYLLSGLESGDSSQIRVKRIATGLAEPLGMEVVDGQIYVLQKQELTHLIDHDGDEVIDEYRSVCSSWGVSNDFHEFAFGLVYQEGYFYATLSMAMRLLPHQKQLPDRGRTLKIDPRTGTFESVNYGLRTPNGLGLGPDGALFITDNQGQWLPANKLIHVKPGEYHGMGWALLDSLQKPTMALPALWLPENEIGNSPSEIVLIPDGPYRGQLLHGDVTHGGIKRDFLEKINGEYQGAVFRFSQGFEAGVNRLRWGPDGALYVGQVGMTGGGWSWNEKLYGLQKIKYNGQSTFEMLAVRARPRGFEIEFTEPLPAGFQVPTADVTVQQWWYLPTEKYGGPKMDLEELAIKKWTLSEDRRKLYLEIPGLKKERVVYLRLPDDLTSTLGHRLWSSETWYTLNHIPEN</sequence>
<feature type="binding site" description="covalent" evidence="6">
    <location>
        <position position="285"/>
    </location>
    <ligand>
        <name>heme c</name>
        <dbReference type="ChEBI" id="CHEBI:61717"/>
    </ligand>
</feature>
<dbReference type="PROSITE" id="PS51007">
    <property type="entry name" value="CYTC"/>
    <property type="match status" value="1"/>
</dbReference>
<comment type="PTM">
    <text evidence="6">Binds 1 heme c group covalently per subunit.</text>
</comment>
<comment type="caution">
    <text evidence="8">The sequence shown here is derived from an EMBL/GenBank/DDBJ whole genome shotgun (WGS) entry which is preliminary data.</text>
</comment>
<dbReference type="InterPro" id="IPR009056">
    <property type="entry name" value="Cyt_c-like_dom"/>
</dbReference>
<dbReference type="SUPFAM" id="SSF50952">
    <property type="entry name" value="Soluble quinoprotein glucose dehydrogenase"/>
    <property type="match status" value="1"/>
</dbReference>
<evidence type="ECO:0000256" key="2">
    <source>
        <dbReference type="ARBA" id="ARBA00022617"/>
    </source>
</evidence>
<evidence type="ECO:0000259" key="7">
    <source>
        <dbReference type="PROSITE" id="PS51007"/>
    </source>
</evidence>
<dbReference type="InterPro" id="IPR011041">
    <property type="entry name" value="Quinoprot_gluc/sorb_DH_b-prop"/>
</dbReference>
<dbReference type="Pfam" id="PF00034">
    <property type="entry name" value="Cytochrom_C"/>
    <property type="match status" value="1"/>
</dbReference>
<keyword evidence="4" id="KW-0249">Electron transport</keyword>
<name>A0A840U2Q0_9BACT</name>